<dbReference type="AlphaFoldDB" id="A0A8C5MLB5"/>
<dbReference type="SMART" id="SM00409">
    <property type="entry name" value="IG"/>
    <property type="match status" value="1"/>
</dbReference>
<accession>A0A8C5MLB5</accession>
<evidence type="ECO:0000313" key="5">
    <source>
        <dbReference type="Ensembl" id="ENSLLEP00000014693.1"/>
    </source>
</evidence>
<proteinExistence type="predicted"/>
<reference evidence="5" key="2">
    <citation type="submission" date="2025-09" db="UniProtKB">
        <authorList>
            <consortium name="Ensembl"/>
        </authorList>
    </citation>
    <scope>IDENTIFICATION</scope>
</reference>
<dbReference type="Gene3D" id="2.60.40.10">
    <property type="entry name" value="Immunoglobulins"/>
    <property type="match status" value="2"/>
</dbReference>
<reference evidence="5" key="1">
    <citation type="submission" date="2025-08" db="UniProtKB">
        <authorList>
            <consortium name="Ensembl"/>
        </authorList>
    </citation>
    <scope>IDENTIFICATION</scope>
</reference>
<dbReference type="Proteomes" id="UP000694569">
    <property type="component" value="Unplaced"/>
</dbReference>
<evidence type="ECO:0000256" key="1">
    <source>
        <dbReference type="ARBA" id="ARBA00023157"/>
    </source>
</evidence>
<dbReference type="Pfam" id="PF07686">
    <property type="entry name" value="V-set"/>
    <property type="match status" value="1"/>
</dbReference>
<dbReference type="InterPro" id="IPR036179">
    <property type="entry name" value="Ig-like_dom_sf"/>
</dbReference>
<dbReference type="InterPro" id="IPR003599">
    <property type="entry name" value="Ig_sub"/>
</dbReference>
<feature type="domain" description="Ig-like" evidence="4">
    <location>
        <begin position="150"/>
        <end position="239"/>
    </location>
</feature>
<dbReference type="PANTHER" id="PTHR19944:SF98">
    <property type="entry name" value="IG-LIKE DOMAIN-CONTAINING PROTEIN"/>
    <property type="match status" value="1"/>
</dbReference>
<dbReference type="Pfam" id="PF07654">
    <property type="entry name" value="C1-set"/>
    <property type="match status" value="1"/>
</dbReference>
<keyword evidence="1" id="KW-1015">Disulfide bond</keyword>
<dbReference type="InterPro" id="IPR050160">
    <property type="entry name" value="MHC/Immunoglobulin"/>
</dbReference>
<name>A0A8C5MLB5_9ANUR</name>
<dbReference type="InterPro" id="IPR007110">
    <property type="entry name" value="Ig-like_dom"/>
</dbReference>
<feature type="chain" id="PRO_5034061773" description="Ig-like domain-containing protein" evidence="3">
    <location>
        <begin position="37"/>
        <end position="254"/>
    </location>
</feature>
<dbReference type="SUPFAM" id="SSF48726">
    <property type="entry name" value="Immunoglobulin"/>
    <property type="match status" value="2"/>
</dbReference>
<evidence type="ECO:0000259" key="4">
    <source>
        <dbReference type="PROSITE" id="PS50835"/>
    </source>
</evidence>
<protein>
    <recommendedName>
        <fullName evidence="4">Ig-like domain-containing protein</fullName>
    </recommendedName>
</protein>
<feature type="domain" description="Ig-like" evidence="4">
    <location>
        <begin position="28"/>
        <end position="124"/>
    </location>
</feature>
<dbReference type="SMART" id="SM00407">
    <property type="entry name" value="IGc1"/>
    <property type="match status" value="1"/>
</dbReference>
<keyword evidence="6" id="KW-1185">Reference proteome</keyword>
<dbReference type="CDD" id="cd00098">
    <property type="entry name" value="IgC1"/>
    <property type="match status" value="1"/>
</dbReference>
<evidence type="ECO:0000256" key="3">
    <source>
        <dbReference type="SAM" id="SignalP"/>
    </source>
</evidence>
<dbReference type="Ensembl" id="ENSLLET00000015266.1">
    <property type="protein sequence ID" value="ENSLLEP00000014693.1"/>
    <property type="gene ID" value="ENSLLEG00000009353.1"/>
</dbReference>
<keyword evidence="3" id="KW-0732">Signal</keyword>
<dbReference type="CDD" id="cd00099">
    <property type="entry name" value="IgV"/>
    <property type="match status" value="1"/>
</dbReference>
<sequence>MSPHPGAEHLMDPPGVLLVLVSLPLCCPSLVQVGQSQHVSAPVGSTTMLECWLDGEELKNYSVHWLKQVPGEAPHHILSQSDDTNVHWTNEFAERFQPIRSNGSNFLRIAQVATSDSALYWCSVVPNAFHHVWGNGTRLSVYGGGDVVAPTVNLLISDSSLSGAGFIVCLVTNFYPPVIEVTWKLDGRAGPSEPITGPSFSDGDKSYSLTSVLELSTQQMLNSYSISCEVRHDASKTVISKHTQDCYRNPLDPF</sequence>
<dbReference type="PROSITE" id="PS50835">
    <property type="entry name" value="IG_LIKE"/>
    <property type="match status" value="2"/>
</dbReference>
<evidence type="ECO:0000313" key="6">
    <source>
        <dbReference type="Proteomes" id="UP000694569"/>
    </source>
</evidence>
<dbReference type="OrthoDB" id="8924181at2759"/>
<organism evidence="5 6">
    <name type="scientific">Leptobrachium leishanense</name>
    <name type="common">Leishan spiny toad</name>
    <dbReference type="NCBI Taxonomy" id="445787"/>
    <lineage>
        <taxon>Eukaryota</taxon>
        <taxon>Metazoa</taxon>
        <taxon>Chordata</taxon>
        <taxon>Craniata</taxon>
        <taxon>Vertebrata</taxon>
        <taxon>Euteleostomi</taxon>
        <taxon>Amphibia</taxon>
        <taxon>Batrachia</taxon>
        <taxon>Anura</taxon>
        <taxon>Pelobatoidea</taxon>
        <taxon>Megophryidae</taxon>
        <taxon>Leptobrachium</taxon>
    </lineage>
</organism>
<dbReference type="InterPro" id="IPR013106">
    <property type="entry name" value="Ig_V-set"/>
</dbReference>
<feature type="signal peptide" evidence="3">
    <location>
        <begin position="1"/>
        <end position="36"/>
    </location>
</feature>
<dbReference type="GeneTree" id="ENSGT00950000184155"/>
<dbReference type="PANTHER" id="PTHR19944">
    <property type="entry name" value="MHC CLASS II-RELATED"/>
    <property type="match status" value="1"/>
</dbReference>
<evidence type="ECO:0000256" key="2">
    <source>
        <dbReference type="ARBA" id="ARBA00023319"/>
    </source>
</evidence>
<dbReference type="InterPro" id="IPR013783">
    <property type="entry name" value="Ig-like_fold"/>
</dbReference>
<keyword evidence="2" id="KW-0393">Immunoglobulin domain</keyword>
<dbReference type="InterPro" id="IPR003597">
    <property type="entry name" value="Ig_C1-set"/>
</dbReference>